<protein>
    <recommendedName>
        <fullName evidence="1">Heterokaryon incompatibility domain-containing protein</fullName>
    </recommendedName>
</protein>
<proteinExistence type="predicted"/>
<accession>W3X283</accession>
<evidence type="ECO:0000313" key="2">
    <source>
        <dbReference type="EMBL" id="ETS80190.1"/>
    </source>
</evidence>
<organism evidence="2 3">
    <name type="scientific">Pestalotiopsis fici (strain W106-1 / CGMCC3.15140)</name>
    <dbReference type="NCBI Taxonomy" id="1229662"/>
    <lineage>
        <taxon>Eukaryota</taxon>
        <taxon>Fungi</taxon>
        <taxon>Dikarya</taxon>
        <taxon>Ascomycota</taxon>
        <taxon>Pezizomycotina</taxon>
        <taxon>Sordariomycetes</taxon>
        <taxon>Xylariomycetidae</taxon>
        <taxon>Amphisphaeriales</taxon>
        <taxon>Sporocadaceae</taxon>
        <taxon>Pestalotiopsis</taxon>
    </lineage>
</organism>
<dbReference type="InParanoid" id="W3X283"/>
<dbReference type="KEGG" id="pfy:PFICI_07719"/>
<evidence type="ECO:0000259" key="1">
    <source>
        <dbReference type="Pfam" id="PF06985"/>
    </source>
</evidence>
<dbReference type="AlphaFoldDB" id="W3X283"/>
<dbReference type="OMA" id="NANICIM"/>
<feature type="domain" description="Heterokaryon incompatibility" evidence="1">
    <location>
        <begin position="220"/>
        <end position="385"/>
    </location>
</feature>
<dbReference type="GeneID" id="19272732"/>
<dbReference type="RefSeq" id="XP_007834491.1">
    <property type="nucleotide sequence ID" value="XM_007836300.1"/>
</dbReference>
<evidence type="ECO:0000313" key="3">
    <source>
        <dbReference type="Proteomes" id="UP000030651"/>
    </source>
</evidence>
<dbReference type="EMBL" id="KI912113">
    <property type="protein sequence ID" value="ETS80190.1"/>
    <property type="molecule type" value="Genomic_DNA"/>
</dbReference>
<dbReference type="PANTHER" id="PTHR33112:SF1">
    <property type="entry name" value="HETEROKARYON INCOMPATIBILITY DOMAIN-CONTAINING PROTEIN"/>
    <property type="match status" value="1"/>
</dbReference>
<dbReference type="HOGENOM" id="CLU_377719_0_0_1"/>
<gene>
    <name evidence="2" type="ORF">PFICI_07719</name>
</gene>
<dbReference type="Pfam" id="PF06985">
    <property type="entry name" value="HET"/>
    <property type="match status" value="1"/>
</dbReference>
<keyword evidence="3" id="KW-1185">Reference proteome</keyword>
<name>W3X283_PESFW</name>
<dbReference type="Proteomes" id="UP000030651">
    <property type="component" value="Unassembled WGS sequence"/>
</dbReference>
<reference evidence="3" key="1">
    <citation type="journal article" date="2015" name="BMC Genomics">
        <title>Genomic and transcriptomic analysis of the endophytic fungus Pestalotiopsis fici reveals its lifestyle and high potential for synthesis of natural products.</title>
        <authorList>
            <person name="Wang X."/>
            <person name="Zhang X."/>
            <person name="Liu L."/>
            <person name="Xiang M."/>
            <person name="Wang W."/>
            <person name="Sun X."/>
            <person name="Che Y."/>
            <person name="Guo L."/>
            <person name="Liu G."/>
            <person name="Guo L."/>
            <person name="Wang C."/>
            <person name="Yin W.B."/>
            <person name="Stadler M."/>
            <person name="Zhang X."/>
            <person name="Liu X."/>
        </authorList>
    </citation>
    <scope>NUCLEOTIDE SEQUENCE [LARGE SCALE GENOMIC DNA]</scope>
    <source>
        <strain evidence="3">W106-1 / CGMCC3.15140</strain>
    </source>
</reference>
<sequence length="734" mass="81795">METPETRSLCFRCSVIDLSPLTAPLPVSQESHRDPASKYEEQLAVYIQSFNPLHARNKPECNLCNLLAVCANQTGVEVHKAVAIRPKLVWLADVEHGSRNNQSARLHRSGQLHVWFYDKIEYKKSIDGDNVTLKSAVASWMLDIVEEHSKSSPCKRMPISRHADKTMIRNRLATCDSSHTHLPGFGHSASRILHIVSRGLLRAINTTTGKIETLPSLTNFVALSYVWGNKTEPDQSLNAFPITAYPATIRDAATLAQSLGFDWLWVDRICIDQSNENEKAVLIPYIKDIFATASLTIVAASGDGAHSGLPGSPHTPRQGETPLMLNIQARAFEDVPELSPAESSSSLNRHVRALGGVLRLLPAQPSFNTLLNTSVWRTRGWTFEEEVFSRRLLYVFPTEIFFSCDNGTYRESTGETFVSEPLGSTWSDFGATPPLIAGELNVAMQKRRNSSTKLITTRQFVRAVEEYTSRNLTFEEDRVEAFAGLITASTDQIGGISEASLLKHGHPLSFFETALTWHPESDSPVRLPTHRKPFVPSWSWASAGSKVHFLDNGEEDNKSNWFRYDGIGNLDVVGLPSRDILSRELGLYFPTELINSQPWLEKMPKNSPAELDATVTPDVVSIRSQKLPTLHLVSIVFEAMFVKASEGLHSLQLVHDPGVRVTGHWATSSSFISGRQKFAIVAGNANICIMALKPESPGDTFSRMGLLRVAWYSSDLLYSIMRQSRARWEYIRLI</sequence>
<dbReference type="OrthoDB" id="5428863at2759"/>
<dbReference type="InterPro" id="IPR010730">
    <property type="entry name" value="HET"/>
</dbReference>
<dbReference type="PANTHER" id="PTHR33112">
    <property type="entry name" value="DOMAIN PROTEIN, PUTATIVE-RELATED"/>
    <property type="match status" value="1"/>
</dbReference>